<dbReference type="EC" id="1.15.1.1" evidence="3 6"/>
<evidence type="ECO:0000256" key="7">
    <source>
        <dbReference type="SAM" id="SignalP"/>
    </source>
</evidence>
<evidence type="ECO:0000256" key="4">
    <source>
        <dbReference type="ARBA" id="ARBA00022723"/>
    </source>
</evidence>
<proteinExistence type="inferred from homology"/>
<dbReference type="Gene3D" id="3.55.40.20">
    <property type="entry name" value="Iron/manganese superoxide dismutase, C-terminal domain"/>
    <property type="match status" value="1"/>
</dbReference>
<name>A0ABV4X1X8_9CYAN</name>
<comment type="catalytic activity">
    <reaction evidence="6">
        <text>2 superoxide + 2 H(+) = H2O2 + O2</text>
        <dbReference type="Rhea" id="RHEA:20696"/>
        <dbReference type="ChEBI" id="CHEBI:15378"/>
        <dbReference type="ChEBI" id="CHEBI:15379"/>
        <dbReference type="ChEBI" id="CHEBI:16240"/>
        <dbReference type="ChEBI" id="CHEBI:18421"/>
        <dbReference type="EC" id="1.15.1.1"/>
    </reaction>
</comment>
<protein>
    <recommendedName>
        <fullName evidence="3 6">Superoxide dismutase</fullName>
        <ecNumber evidence="3 6">1.15.1.1</ecNumber>
    </recommendedName>
</protein>
<evidence type="ECO:0000259" key="8">
    <source>
        <dbReference type="Pfam" id="PF00081"/>
    </source>
</evidence>
<feature type="signal peptide" evidence="7">
    <location>
        <begin position="1"/>
        <end position="30"/>
    </location>
</feature>
<dbReference type="Pfam" id="PF00081">
    <property type="entry name" value="Sod_Fe_N"/>
    <property type="match status" value="1"/>
</dbReference>
<sequence length="253" mass="28853">MKRFFPHQLQILFLGIAFLMLIVACQQAPQADSSPTPGTPVAQTSAKSVQLAPLPYDYAALEPHIDAQTMRLHHDRHHQSYVDNLNKALAKQPNLQNRTVEQLLRDLNSVPEDIRTDVRNNGGGHLNHTMFWQIMSPQGGGDATGAIAQEITKTFGSFQQFKDQFNQAASDRFGSGWVWLVRNSNGQLQITTTPNQDTPIMDGSYPIMGNDVWEHAYYLRYQNERAKYLDAWWNVVNWNEINRRYQQSLNQGI</sequence>
<comment type="similarity">
    <text evidence="1 6">Belongs to the iron/manganese superoxide dismutase family.</text>
</comment>
<comment type="subunit">
    <text evidence="2">Homodimer.</text>
</comment>
<dbReference type="InterPro" id="IPR019831">
    <property type="entry name" value="Mn/Fe_SOD_N"/>
</dbReference>
<feature type="domain" description="Manganese/iron superoxide dismutase C-terminal" evidence="9">
    <location>
        <begin position="144"/>
        <end position="244"/>
    </location>
</feature>
<feature type="domain" description="Manganese/iron superoxide dismutase N-terminal" evidence="8">
    <location>
        <begin position="50"/>
        <end position="136"/>
    </location>
</feature>
<dbReference type="PROSITE" id="PS00088">
    <property type="entry name" value="SOD_MN"/>
    <property type="match status" value="1"/>
</dbReference>
<keyword evidence="4 6" id="KW-0479">Metal-binding</keyword>
<dbReference type="InterPro" id="IPR036314">
    <property type="entry name" value="SOD_C_sf"/>
</dbReference>
<reference evidence="10 11" key="1">
    <citation type="submission" date="2024-09" db="EMBL/GenBank/DDBJ databases">
        <title>Floridaenema gen nov. (Aerosakkonemataceae, Aerosakkonematales ord. nov., Cyanobacteria) from benthic tropical and subtropical fresh waters, with the description of four new species.</title>
        <authorList>
            <person name="Moretto J.A."/>
            <person name="Berthold D.E."/>
            <person name="Lefler F.W."/>
            <person name="Huang I.-S."/>
            <person name="Laughinghouse H. IV."/>
        </authorList>
    </citation>
    <scope>NUCLEOTIDE SEQUENCE [LARGE SCALE GENOMIC DNA]</scope>
    <source>
        <strain evidence="10 11">BLCC-F46</strain>
    </source>
</reference>
<dbReference type="SUPFAM" id="SSF54719">
    <property type="entry name" value="Fe,Mn superoxide dismutase (SOD), C-terminal domain"/>
    <property type="match status" value="1"/>
</dbReference>
<gene>
    <name evidence="10" type="ORF">ACE1CC_07810</name>
</gene>
<dbReference type="PANTHER" id="PTHR43595:SF2">
    <property type="entry name" value="SMALL RIBOSOMAL SUBUNIT PROTEIN MS42"/>
    <property type="match status" value="1"/>
</dbReference>
<dbReference type="InterPro" id="IPR001189">
    <property type="entry name" value="Mn/Fe_SOD"/>
</dbReference>
<evidence type="ECO:0000259" key="9">
    <source>
        <dbReference type="Pfam" id="PF02777"/>
    </source>
</evidence>
<keyword evidence="5 6" id="KW-0560">Oxidoreductase</keyword>
<dbReference type="SUPFAM" id="SSF46609">
    <property type="entry name" value="Fe,Mn superoxide dismutase (SOD), N-terminal domain"/>
    <property type="match status" value="1"/>
</dbReference>
<organism evidence="10 11">
    <name type="scientific">Floridaenema aerugineum BLCC-F46</name>
    <dbReference type="NCBI Taxonomy" id="3153654"/>
    <lineage>
        <taxon>Bacteria</taxon>
        <taxon>Bacillati</taxon>
        <taxon>Cyanobacteriota</taxon>
        <taxon>Cyanophyceae</taxon>
        <taxon>Oscillatoriophycideae</taxon>
        <taxon>Aerosakkonematales</taxon>
        <taxon>Aerosakkonemataceae</taxon>
        <taxon>Floridanema</taxon>
        <taxon>Floridanema aerugineum</taxon>
    </lineage>
</organism>
<evidence type="ECO:0000313" key="11">
    <source>
        <dbReference type="Proteomes" id="UP001576774"/>
    </source>
</evidence>
<keyword evidence="7" id="KW-0732">Signal</keyword>
<dbReference type="Gene3D" id="1.10.287.990">
    <property type="entry name" value="Fe,Mn superoxide dismutase (SOD) domain"/>
    <property type="match status" value="1"/>
</dbReference>
<evidence type="ECO:0000256" key="2">
    <source>
        <dbReference type="ARBA" id="ARBA00011738"/>
    </source>
</evidence>
<dbReference type="InterPro" id="IPR036324">
    <property type="entry name" value="Mn/Fe_SOD_N_sf"/>
</dbReference>
<keyword evidence="11" id="KW-1185">Reference proteome</keyword>
<dbReference type="PROSITE" id="PS51257">
    <property type="entry name" value="PROKAR_LIPOPROTEIN"/>
    <property type="match status" value="1"/>
</dbReference>
<dbReference type="Proteomes" id="UP001576774">
    <property type="component" value="Unassembled WGS sequence"/>
</dbReference>
<dbReference type="InterPro" id="IPR019833">
    <property type="entry name" value="Mn/Fe_SOD_BS"/>
</dbReference>
<dbReference type="PANTHER" id="PTHR43595">
    <property type="entry name" value="37S RIBOSOMAL PROTEIN S26, MITOCHONDRIAL"/>
    <property type="match status" value="1"/>
</dbReference>
<dbReference type="EMBL" id="JBHFNQ010000063">
    <property type="protein sequence ID" value="MFB2876785.1"/>
    <property type="molecule type" value="Genomic_DNA"/>
</dbReference>
<evidence type="ECO:0000313" key="10">
    <source>
        <dbReference type="EMBL" id="MFB2876785.1"/>
    </source>
</evidence>
<comment type="caution">
    <text evidence="10">The sequence shown here is derived from an EMBL/GenBank/DDBJ whole genome shotgun (WGS) entry which is preliminary data.</text>
</comment>
<dbReference type="Pfam" id="PF02777">
    <property type="entry name" value="Sod_Fe_C"/>
    <property type="match status" value="1"/>
</dbReference>
<dbReference type="PRINTS" id="PR01703">
    <property type="entry name" value="MNSODISMTASE"/>
</dbReference>
<evidence type="ECO:0000256" key="6">
    <source>
        <dbReference type="RuleBase" id="RU000414"/>
    </source>
</evidence>
<comment type="function">
    <text evidence="6">Destroys radicals which are normally produced within the cells and which are toxic to biological systems.</text>
</comment>
<feature type="chain" id="PRO_5046319074" description="Superoxide dismutase" evidence="7">
    <location>
        <begin position="31"/>
        <end position="253"/>
    </location>
</feature>
<dbReference type="RefSeq" id="WP_413269908.1">
    <property type="nucleotide sequence ID" value="NZ_JBHFNQ010000063.1"/>
</dbReference>
<accession>A0ABV4X1X8</accession>
<evidence type="ECO:0000256" key="1">
    <source>
        <dbReference type="ARBA" id="ARBA00008714"/>
    </source>
</evidence>
<evidence type="ECO:0000256" key="3">
    <source>
        <dbReference type="ARBA" id="ARBA00012682"/>
    </source>
</evidence>
<dbReference type="GO" id="GO:0004784">
    <property type="term" value="F:superoxide dismutase activity"/>
    <property type="evidence" value="ECO:0007669"/>
    <property type="project" value="UniProtKB-EC"/>
</dbReference>
<dbReference type="PIRSF" id="PIRSF000349">
    <property type="entry name" value="SODismutase"/>
    <property type="match status" value="1"/>
</dbReference>
<dbReference type="InterPro" id="IPR019832">
    <property type="entry name" value="Mn/Fe_SOD_C"/>
</dbReference>
<evidence type="ECO:0000256" key="5">
    <source>
        <dbReference type="ARBA" id="ARBA00023002"/>
    </source>
</evidence>